<keyword evidence="4 6" id="KW-0456">Lyase</keyword>
<evidence type="ECO:0000256" key="4">
    <source>
        <dbReference type="ARBA" id="ARBA00023239"/>
    </source>
</evidence>
<gene>
    <name evidence="6" type="primary">psuG</name>
    <name evidence="7" type="ORF">CSA56_12620</name>
</gene>
<evidence type="ECO:0000256" key="2">
    <source>
        <dbReference type="ARBA" id="ARBA00022801"/>
    </source>
</evidence>
<evidence type="ECO:0000313" key="8">
    <source>
        <dbReference type="Proteomes" id="UP000230821"/>
    </source>
</evidence>
<proteinExistence type="inferred from homology"/>
<reference evidence="7 8" key="1">
    <citation type="submission" date="2017-10" db="EMBL/GenBank/DDBJ databases">
        <title>Novel microbial diversity and functional potential in the marine mammal oral microbiome.</title>
        <authorList>
            <person name="Dudek N.K."/>
            <person name="Sun C.L."/>
            <person name="Burstein D."/>
            <person name="Kantor R.S."/>
            <person name="Aliaga Goltsman D.S."/>
            <person name="Bik E.M."/>
            <person name="Thomas B.C."/>
            <person name="Banfield J.F."/>
            <person name="Relman D.A."/>
        </authorList>
    </citation>
    <scope>NUCLEOTIDE SEQUENCE [LARGE SCALE GENOMIC DNA]</scope>
    <source>
        <strain evidence="7">DOLJORAL78_47_16</strain>
    </source>
</reference>
<comment type="subunit">
    <text evidence="6">Homotrimer.</text>
</comment>
<sequence length="306" mass="32946">MSEYIQCSEEVQHAVEAGIPIVALESTIISHGMPYPENIVTARDVEDIITTQGALPATIAIIDGIIRVGLSGEQMEFMATEHDIVKASRRDLPIVLSKKLHASTTVAATMICANLAGIEVFVTGGIGGVHRGAERSFDVSADLQELAKTNVAVVSAGAKAILDLKLTMEYLETMGVPVLGYQTDEFPAFYSRSSGIQVNERVDTPAEIAHIISTKWKLGLDGGLMIGNPVPDEYSMEPDEMNAAIEVALKEVDERRIEGKEVTPFLLGRMKELTDGESLTSNIALIKNNARLGAQIAVELGKLKTE</sequence>
<evidence type="ECO:0000256" key="3">
    <source>
        <dbReference type="ARBA" id="ARBA00023211"/>
    </source>
</evidence>
<keyword evidence="1 6" id="KW-0479">Metal-binding</keyword>
<dbReference type="InterPro" id="IPR022830">
    <property type="entry name" value="Indigdn_synthA-like"/>
</dbReference>
<dbReference type="GO" id="GO:0005737">
    <property type="term" value="C:cytoplasm"/>
    <property type="evidence" value="ECO:0007669"/>
    <property type="project" value="TreeGrafter"/>
</dbReference>
<dbReference type="EC" id="4.2.1.70" evidence="6"/>
<name>A0A2G6KBY0_9BACT</name>
<dbReference type="PANTHER" id="PTHR42909">
    <property type="entry name" value="ZGC:136858"/>
    <property type="match status" value="1"/>
</dbReference>
<feature type="binding site" evidence="6">
    <location>
        <position position="106"/>
    </location>
    <ligand>
        <name>substrate</name>
    </ligand>
</feature>
<comment type="cofactor">
    <cofactor evidence="6">
        <name>Mn(2+)</name>
        <dbReference type="ChEBI" id="CHEBI:29035"/>
    </cofactor>
    <text evidence="6">Binds 1 Mn(2+) ion per subunit.</text>
</comment>
<dbReference type="AlphaFoldDB" id="A0A2G6KBY0"/>
<dbReference type="GO" id="GO:0004730">
    <property type="term" value="F:pseudouridylate synthase activity"/>
    <property type="evidence" value="ECO:0007669"/>
    <property type="project" value="UniProtKB-UniRule"/>
</dbReference>
<organism evidence="7 8">
    <name type="scientific">candidate division KSB3 bacterium</name>
    <dbReference type="NCBI Taxonomy" id="2044937"/>
    <lineage>
        <taxon>Bacteria</taxon>
        <taxon>candidate division KSB3</taxon>
    </lineage>
</organism>
<dbReference type="HAMAP" id="MF_01876">
    <property type="entry name" value="PsiMP_glycosidase"/>
    <property type="match status" value="1"/>
</dbReference>
<dbReference type="GO" id="GO:0016798">
    <property type="term" value="F:hydrolase activity, acting on glycosyl bonds"/>
    <property type="evidence" value="ECO:0007669"/>
    <property type="project" value="UniProtKB-KW"/>
</dbReference>
<evidence type="ECO:0000256" key="1">
    <source>
        <dbReference type="ARBA" id="ARBA00022723"/>
    </source>
</evidence>
<protein>
    <recommendedName>
        <fullName evidence="6">Pseudouridine-5'-phosphate glycosidase</fullName>
        <shortName evidence="6">PsiMP glycosidase</shortName>
        <ecNumber evidence="6">4.2.1.70</ecNumber>
    </recommendedName>
</protein>
<dbReference type="GO" id="GO:0046113">
    <property type="term" value="P:nucleobase catabolic process"/>
    <property type="evidence" value="ECO:0007669"/>
    <property type="project" value="UniProtKB-UniRule"/>
</dbReference>
<dbReference type="EMBL" id="PDSK01000102">
    <property type="protein sequence ID" value="PIE33167.1"/>
    <property type="molecule type" value="Genomic_DNA"/>
</dbReference>
<keyword evidence="3 6" id="KW-0464">Manganese</keyword>
<feature type="active site" description="Proton donor" evidence="6">
    <location>
        <position position="25"/>
    </location>
</feature>
<evidence type="ECO:0000256" key="5">
    <source>
        <dbReference type="ARBA" id="ARBA00023295"/>
    </source>
</evidence>
<accession>A0A2G6KBY0</accession>
<dbReference type="PANTHER" id="PTHR42909:SF1">
    <property type="entry name" value="CARBOHYDRATE KINASE PFKB DOMAIN-CONTAINING PROTEIN"/>
    <property type="match status" value="1"/>
</dbReference>
<dbReference type="SUPFAM" id="SSF110581">
    <property type="entry name" value="Indigoidine synthase A-like"/>
    <property type="match status" value="1"/>
</dbReference>
<dbReference type="InterPro" id="IPR007342">
    <property type="entry name" value="PsuG"/>
</dbReference>
<feature type="active site" description="Nucleophile" evidence="6">
    <location>
        <position position="159"/>
    </location>
</feature>
<feature type="binding site" evidence="6">
    <location>
        <position position="86"/>
    </location>
    <ligand>
        <name>substrate</name>
    </ligand>
</feature>
<dbReference type="Gene3D" id="3.40.1790.10">
    <property type="entry name" value="Indigoidine synthase domain"/>
    <property type="match status" value="1"/>
</dbReference>
<evidence type="ECO:0000313" key="7">
    <source>
        <dbReference type="EMBL" id="PIE33167.1"/>
    </source>
</evidence>
<comment type="caution">
    <text evidence="7">The sequence shown here is derived from an EMBL/GenBank/DDBJ whole genome shotgun (WGS) entry which is preliminary data.</text>
</comment>
<dbReference type="Pfam" id="PF04227">
    <property type="entry name" value="Indigoidine_A"/>
    <property type="match status" value="1"/>
</dbReference>
<keyword evidence="5 6" id="KW-0326">Glycosidase</keyword>
<evidence type="ECO:0000256" key="6">
    <source>
        <dbReference type="HAMAP-Rule" id="MF_01876"/>
    </source>
</evidence>
<feature type="binding site" evidence="6">
    <location>
        <position position="138"/>
    </location>
    <ligand>
        <name>Mn(2+)</name>
        <dbReference type="ChEBI" id="CHEBI:29035"/>
    </ligand>
</feature>
<dbReference type="GO" id="GO:0046872">
    <property type="term" value="F:metal ion binding"/>
    <property type="evidence" value="ECO:0007669"/>
    <property type="project" value="UniProtKB-KW"/>
</dbReference>
<comment type="function">
    <text evidence="6">Catalyzes the reversible cleavage of pseudouridine 5'-phosphate (PsiMP) to ribose 5-phosphate and uracil. Functions biologically in the cleavage direction, as part of a pseudouridine degradation pathway.</text>
</comment>
<keyword evidence="2 6" id="KW-0378">Hydrolase</keyword>
<comment type="similarity">
    <text evidence="6">Belongs to the pseudouridine-5'-phosphate glycosidase family.</text>
</comment>
<comment type="catalytic activity">
    <reaction evidence="6">
        <text>D-ribose 5-phosphate + uracil = psi-UMP + H2O</text>
        <dbReference type="Rhea" id="RHEA:18337"/>
        <dbReference type="ChEBI" id="CHEBI:15377"/>
        <dbReference type="ChEBI" id="CHEBI:17568"/>
        <dbReference type="ChEBI" id="CHEBI:58380"/>
        <dbReference type="ChEBI" id="CHEBI:78346"/>
        <dbReference type="EC" id="4.2.1.70"/>
    </reaction>
</comment>
<feature type="binding site" evidence="6">
    <location>
        <begin position="140"/>
        <end position="142"/>
    </location>
    <ligand>
        <name>substrate</name>
    </ligand>
</feature>
<dbReference type="Proteomes" id="UP000230821">
    <property type="component" value="Unassembled WGS sequence"/>
</dbReference>